<feature type="compositionally biased region" description="Basic residues" evidence="1">
    <location>
        <begin position="205"/>
        <end position="218"/>
    </location>
</feature>
<feature type="region of interest" description="Disordered" evidence="1">
    <location>
        <begin position="35"/>
        <end position="126"/>
    </location>
</feature>
<name>A0A0H2RSX4_9AGAM</name>
<feature type="region of interest" description="Disordered" evidence="1">
    <location>
        <begin position="171"/>
        <end position="218"/>
    </location>
</feature>
<reference evidence="2 3" key="1">
    <citation type="submission" date="2015-04" db="EMBL/GenBank/DDBJ databases">
        <title>Complete genome sequence of Schizopora paradoxa KUC8140, a cosmopolitan wood degrader in East Asia.</title>
        <authorList>
            <consortium name="DOE Joint Genome Institute"/>
            <person name="Min B."/>
            <person name="Park H."/>
            <person name="Jang Y."/>
            <person name="Kim J.-J."/>
            <person name="Kim K.H."/>
            <person name="Pangilinan J."/>
            <person name="Lipzen A."/>
            <person name="Riley R."/>
            <person name="Grigoriev I.V."/>
            <person name="Spatafora J.W."/>
            <person name="Choi I.-G."/>
        </authorList>
    </citation>
    <scope>NUCLEOTIDE SEQUENCE [LARGE SCALE GENOMIC DNA]</scope>
    <source>
        <strain evidence="2 3">KUC8140</strain>
    </source>
</reference>
<dbReference type="Proteomes" id="UP000053477">
    <property type="component" value="Unassembled WGS sequence"/>
</dbReference>
<dbReference type="EMBL" id="KQ085934">
    <property type="protein sequence ID" value="KLO15115.1"/>
    <property type="molecule type" value="Genomic_DNA"/>
</dbReference>
<feature type="compositionally biased region" description="Acidic residues" evidence="1">
    <location>
        <begin position="68"/>
        <end position="78"/>
    </location>
</feature>
<keyword evidence="3" id="KW-1185">Reference proteome</keyword>
<evidence type="ECO:0000313" key="3">
    <source>
        <dbReference type="Proteomes" id="UP000053477"/>
    </source>
</evidence>
<accession>A0A0H2RSX4</accession>
<evidence type="ECO:0000256" key="1">
    <source>
        <dbReference type="SAM" id="MobiDB-lite"/>
    </source>
</evidence>
<feature type="compositionally biased region" description="Polar residues" evidence="1">
    <location>
        <begin position="58"/>
        <end position="67"/>
    </location>
</feature>
<evidence type="ECO:0000313" key="2">
    <source>
        <dbReference type="EMBL" id="KLO15115.1"/>
    </source>
</evidence>
<sequence>MYFPSPLHKRQFTHPNKPIILNSLQDLIEVLDIRGLPPTPNTAVASPSESSKSETESGTVEITNGSDSETDVDNDVSDTETVVDSAPPDVTKFKLDSDPQSPAKISIPRPLERADSDTSMSSDDSPTRAFRSLVSFFHTSPRLRPPMPIKGKFISKTLKLGDYSRFQSLKAKEMDASDASDSDTPNTTPVFRRTLGPNFVSSPQHKTRTPKRKPLPVW</sequence>
<protein>
    <submittedName>
        <fullName evidence="2">Uncharacterized protein</fullName>
    </submittedName>
</protein>
<dbReference type="InParanoid" id="A0A0H2RSX4"/>
<proteinExistence type="predicted"/>
<gene>
    <name evidence="2" type="ORF">SCHPADRAFT_280781</name>
</gene>
<dbReference type="AlphaFoldDB" id="A0A0H2RSX4"/>
<organism evidence="2 3">
    <name type="scientific">Schizopora paradoxa</name>
    <dbReference type="NCBI Taxonomy" id="27342"/>
    <lineage>
        <taxon>Eukaryota</taxon>
        <taxon>Fungi</taxon>
        <taxon>Dikarya</taxon>
        <taxon>Basidiomycota</taxon>
        <taxon>Agaricomycotina</taxon>
        <taxon>Agaricomycetes</taxon>
        <taxon>Hymenochaetales</taxon>
        <taxon>Schizoporaceae</taxon>
        <taxon>Schizopora</taxon>
    </lineage>
</organism>